<keyword evidence="3 6" id="KW-0812">Transmembrane</keyword>
<gene>
    <name evidence="8" type="ORF">S12H4_62291</name>
</gene>
<feature type="non-terminal residue" evidence="8">
    <location>
        <position position="1"/>
    </location>
</feature>
<feature type="transmembrane region" description="Helical" evidence="6">
    <location>
        <begin position="47"/>
        <end position="77"/>
    </location>
</feature>
<comment type="caution">
    <text evidence="8">The sequence shown here is derived from an EMBL/GenBank/DDBJ whole genome shotgun (WGS) entry which is preliminary data.</text>
</comment>
<feature type="transmembrane region" description="Helical" evidence="6">
    <location>
        <begin position="6"/>
        <end position="27"/>
    </location>
</feature>
<dbReference type="InterPro" id="IPR003838">
    <property type="entry name" value="ABC3_permease_C"/>
</dbReference>
<keyword evidence="5 6" id="KW-0472">Membrane</keyword>
<feature type="domain" description="ABC3 transporter permease C-terminal" evidence="7">
    <location>
        <begin position="5"/>
        <end position="79"/>
    </location>
</feature>
<reference evidence="8" key="1">
    <citation type="journal article" date="2014" name="Front. Microbiol.">
        <title>High frequency of phylogenetically diverse reductive dehalogenase-homologous genes in deep subseafloor sedimentary metagenomes.</title>
        <authorList>
            <person name="Kawai M."/>
            <person name="Futagami T."/>
            <person name="Toyoda A."/>
            <person name="Takaki Y."/>
            <person name="Nishi S."/>
            <person name="Hori S."/>
            <person name="Arai W."/>
            <person name="Tsubouchi T."/>
            <person name="Morono Y."/>
            <person name="Uchiyama I."/>
            <person name="Ito T."/>
            <person name="Fujiyama A."/>
            <person name="Inagaki F."/>
            <person name="Takami H."/>
        </authorList>
    </citation>
    <scope>NUCLEOTIDE SEQUENCE</scope>
    <source>
        <strain evidence="8">Expedition CK06-06</strain>
    </source>
</reference>
<dbReference type="EMBL" id="BARW01041719">
    <property type="protein sequence ID" value="GAJ17615.1"/>
    <property type="molecule type" value="Genomic_DNA"/>
</dbReference>
<proteinExistence type="predicted"/>
<evidence type="ECO:0000259" key="7">
    <source>
        <dbReference type="Pfam" id="PF02687"/>
    </source>
</evidence>
<accession>X1VYV4</accession>
<evidence type="ECO:0000256" key="5">
    <source>
        <dbReference type="ARBA" id="ARBA00023136"/>
    </source>
</evidence>
<protein>
    <recommendedName>
        <fullName evidence="7">ABC3 transporter permease C-terminal domain-containing protein</fullName>
    </recommendedName>
</protein>
<comment type="subcellular location">
    <subcellularLocation>
        <location evidence="1">Cell membrane</location>
        <topology evidence="1">Multi-pass membrane protein</topology>
    </subcellularLocation>
</comment>
<evidence type="ECO:0000313" key="8">
    <source>
        <dbReference type="EMBL" id="GAJ17615.1"/>
    </source>
</evidence>
<keyword evidence="4 6" id="KW-1133">Transmembrane helix</keyword>
<sequence>KNVSFLYVILMLLAMLAIFDTQVLSIFRRQKEIGTYIAMGMTRGQVVSLFTVEGAMHAILAVVFIAIFGTPLLIWLMSVGMTMPAGT</sequence>
<name>X1VYV4_9ZZZZ</name>
<keyword evidence="2" id="KW-1003">Cell membrane</keyword>
<evidence type="ECO:0000256" key="6">
    <source>
        <dbReference type="SAM" id="Phobius"/>
    </source>
</evidence>
<dbReference type="GO" id="GO:0005886">
    <property type="term" value="C:plasma membrane"/>
    <property type="evidence" value="ECO:0007669"/>
    <property type="project" value="UniProtKB-SubCell"/>
</dbReference>
<evidence type="ECO:0000256" key="4">
    <source>
        <dbReference type="ARBA" id="ARBA00022989"/>
    </source>
</evidence>
<organism evidence="8">
    <name type="scientific">marine sediment metagenome</name>
    <dbReference type="NCBI Taxonomy" id="412755"/>
    <lineage>
        <taxon>unclassified sequences</taxon>
        <taxon>metagenomes</taxon>
        <taxon>ecological metagenomes</taxon>
    </lineage>
</organism>
<dbReference type="Pfam" id="PF02687">
    <property type="entry name" value="FtsX"/>
    <property type="match status" value="1"/>
</dbReference>
<dbReference type="AlphaFoldDB" id="X1VYV4"/>
<feature type="non-terminal residue" evidence="8">
    <location>
        <position position="87"/>
    </location>
</feature>
<evidence type="ECO:0000256" key="3">
    <source>
        <dbReference type="ARBA" id="ARBA00022692"/>
    </source>
</evidence>
<evidence type="ECO:0000256" key="1">
    <source>
        <dbReference type="ARBA" id="ARBA00004651"/>
    </source>
</evidence>
<evidence type="ECO:0000256" key="2">
    <source>
        <dbReference type="ARBA" id="ARBA00022475"/>
    </source>
</evidence>